<dbReference type="SUPFAM" id="SSF111126">
    <property type="entry name" value="Ligand-binding domain in the NO signalling and Golgi transport"/>
    <property type="match status" value="1"/>
</dbReference>
<comment type="subunit">
    <text evidence="7">Part of the multisubunit TRAPP (transport protein particle) complex.</text>
</comment>
<dbReference type="PIRSF" id="PIRSF017479">
    <property type="entry name" value="TRAPP_I_complex_Trs31"/>
    <property type="match status" value="1"/>
</dbReference>
<dbReference type="GO" id="GO:1990072">
    <property type="term" value="C:TRAPPIII protein complex"/>
    <property type="evidence" value="ECO:0007669"/>
    <property type="project" value="TreeGrafter"/>
</dbReference>
<dbReference type="RefSeq" id="XP_021338417.1">
    <property type="nucleotide sequence ID" value="XM_021481825.1"/>
</dbReference>
<reference evidence="8 9" key="2">
    <citation type="journal article" date="2013" name="PLoS ONE">
        <title>Whole genome mapping and re-organization of the nuclear and mitochondrial genomes of Babesia microti isolates.</title>
        <authorList>
            <person name="Cornillot E."/>
            <person name="Dassouli A."/>
            <person name="Garg A."/>
            <person name="Pachikara N."/>
            <person name="Randazzo S."/>
            <person name="Depoix D."/>
            <person name="Carcy B."/>
            <person name="Delbecq S."/>
            <person name="Frutos R."/>
            <person name="Silva J.C."/>
            <person name="Sutton R."/>
            <person name="Krause P.J."/>
            <person name="Mamoun C.B."/>
        </authorList>
    </citation>
    <scope>NUCLEOTIDE SEQUENCE [LARGE SCALE GENOMIC DNA]</scope>
    <source>
        <strain evidence="8 9">RI</strain>
    </source>
</reference>
<comment type="subcellular location">
    <subcellularLocation>
        <location evidence="1">Endoplasmic reticulum</location>
    </subcellularLocation>
    <subcellularLocation>
        <location evidence="7">Golgi apparatus</location>
        <location evidence="7">cis-Golgi network</location>
    </subcellularLocation>
</comment>
<reference evidence="8 9" key="1">
    <citation type="journal article" date="2012" name="Nucleic Acids Res.">
        <title>Sequencing of the smallest Apicomplexan genome from the human pathogen Babesia microti.</title>
        <authorList>
            <person name="Cornillot E."/>
            <person name="Hadj-Kaddour K."/>
            <person name="Dassouli A."/>
            <person name="Noel B."/>
            <person name="Ranwez V."/>
            <person name="Vacherie B."/>
            <person name="Augagneur Y."/>
            <person name="Bres V."/>
            <person name="Duclos A."/>
            <person name="Randazzo S."/>
            <person name="Carcy B."/>
            <person name="Debierre-Grockiego F."/>
            <person name="Delbecq S."/>
            <person name="Moubri-Menage K."/>
            <person name="Shams-Eldin H."/>
            <person name="Usmani-Brown S."/>
            <person name="Bringaud F."/>
            <person name="Wincker P."/>
            <person name="Vivares C.P."/>
            <person name="Schwarz R.T."/>
            <person name="Schetters T.P."/>
            <person name="Krause P.J."/>
            <person name="Gorenflot A."/>
            <person name="Berry V."/>
            <person name="Barbe V."/>
            <person name="Ben Mamoun C."/>
        </authorList>
    </citation>
    <scope>NUCLEOTIDE SEQUENCE [LARGE SCALE GENOMIC DNA]</scope>
    <source>
        <strain evidence="8 9">RI</strain>
    </source>
</reference>
<dbReference type="GO" id="GO:0006888">
    <property type="term" value="P:endoplasmic reticulum to Golgi vesicle-mediated transport"/>
    <property type="evidence" value="ECO:0007669"/>
    <property type="project" value="TreeGrafter"/>
</dbReference>
<evidence type="ECO:0000256" key="5">
    <source>
        <dbReference type="ARBA" id="ARBA00022892"/>
    </source>
</evidence>
<dbReference type="InterPro" id="IPR007194">
    <property type="entry name" value="TRAPP_component"/>
</dbReference>
<protein>
    <recommendedName>
        <fullName evidence="7">Trafficking protein particle complex subunit</fullName>
    </recommendedName>
</protein>
<keyword evidence="6 7" id="KW-0333">Golgi apparatus</keyword>
<evidence type="ECO:0000313" key="8">
    <source>
        <dbReference type="EMBL" id="SJK86234.1"/>
    </source>
</evidence>
<dbReference type="CDD" id="cd14943">
    <property type="entry name" value="TRAPPC5_Trs31"/>
    <property type="match status" value="1"/>
</dbReference>
<dbReference type="InterPro" id="IPR024096">
    <property type="entry name" value="NO_sig/Golgi_transp_ligand-bd"/>
</dbReference>
<evidence type="ECO:0000256" key="2">
    <source>
        <dbReference type="ARBA" id="ARBA00006218"/>
    </source>
</evidence>
<keyword evidence="9" id="KW-1185">Reference proteome</keyword>
<dbReference type="VEuPathDB" id="PiroplasmaDB:BMR1_03g00415"/>
<evidence type="ECO:0000256" key="6">
    <source>
        <dbReference type="ARBA" id="ARBA00023034"/>
    </source>
</evidence>
<accession>A0A1R4ABA5</accession>
<dbReference type="KEGG" id="bmic:BMR1_03g00415"/>
<reference evidence="8 9" key="3">
    <citation type="journal article" date="2016" name="Sci. Rep.">
        <title>Genome-wide diversity and gene expression profiling of Babesia microti isolates identify polymorphic genes that mediate host-pathogen interactions.</title>
        <authorList>
            <person name="Silva J.C."/>
            <person name="Cornillot E."/>
            <person name="McCracken C."/>
            <person name="Usmani-Brown S."/>
            <person name="Dwivedi A."/>
            <person name="Ifeonu O.O."/>
            <person name="Crabtree J."/>
            <person name="Gotia H.T."/>
            <person name="Virji A.Z."/>
            <person name="Reynes C."/>
            <person name="Colinge J."/>
            <person name="Kumar V."/>
            <person name="Lawres L."/>
            <person name="Pazzi J.E."/>
            <person name="Pablo J.V."/>
            <person name="Hung C."/>
            <person name="Brancato J."/>
            <person name="Kumari P."/>
            <person name="Orvis J."/>
            <person name="Tretina K."/>
            <person name="Chibucos M."/>
            <person name="Ott S."/>
            <person name="Sadzewicz L."/>
            <person name="Sengamalay N."/>
            <person name="Shetty A.C."/>
            <person name="Su Q."/>
            <person name="Tallon L."/>
            <person name="Fraser C.M."/>
            <person name="Frutos R."/>
            <person name="Molina D.M."/>
            <person name="Krause P.J."/>
            <person name="Ben Mamoun C."/>
        </authorList>
    </citation>
    <scope>NUCLEOTIDE SEQUENCE [LARGE SCALE GENOMIC DNA]</scope>
    <source>
        <strain evidence="8 9">RI</strain>
    </source>
</reference>
<dbReference type="Gene3D" id="3.30.1380.20">
    <property type="entry name" value="Trafficking protein particle complex subunit 3"/>
    <property type="match status" value="1"/>
</dbReference>
<dbReference type="PANTHER" id="PTHR20902:SF0">
    <property type="entry name" value="TRAFFICKING PROTEIN PARTICLE COMPLEX SUBUNIT 5"/>
    <property type="match status" value="1"/>
</dbReference>
<dbReference type="PANTHER" id="PTHR20902">
    <property type="entry name" value="41-2 PROTEIN ANTIGEN-RELATED"/>
    <property type="match status" value="1"/>
</dbReference>
<keyword evidence="4 7" id="KW-0256">Endoplasmic reticulum</keyword>
<evidence type="ECO:0000313" key="9">
    <source>
        <dbReference type="Proteomes" id="UP000002899"/>
    </source>
</evidence>
<comment type="similarity">
    <text evidence="2 7">Belongs to the TRAPP small subunits family. BET3 subfamily.</text>
</comment>
<dbReference type="AlphaFoldDB" id="A0A1R4ABA5"/>
<dbReference type="GO" id="GO:0005783">
    <property type="term" value="C:endoplasmic reticulum"/>
    <property type="evidence" value="ECO:0007669"/>
    <property type="project" value="UniProtKB-SubCell"/>
</dbReference>
<dbReference type="GO" id="GO:1990071">
    <property type="term" value="C:TRAPPII protein complex"/>
    <property type="evidence" value="ECO:0007669"/>
    <property type="project" value="TreeGrafter"/>
</dbReference>
<evidence type="ECO:0000256" key="1">
    <source>
        <dbReference type="ARBA" id="ARBA00004240"/>
    </source>
</evidence>
<organism evidence="8 9">
    <name type="scientific">Babesia microti (strain RI)</name>
    <dbReference type="NCBI Taxonomy" id="1133968"/>
    <lineage>
        <taxon>Eukaryota</taxon>
        <taxon>Sar</taxon>
        <taxon>Alveolata</taxon>
        <taxon>Apicomplexa</taxon>
        <taxon>Aconoidasida</taxon>
        <taxon>Piroplasmida</taxon>
        <taxon>Babesiidae</taxon>
        <taxon>Babesia</taxon>
    </lineage>
</organism>
<dbReference type="GeneID" id="24424718"/>
<evidence type="ECO:0000256" key="4">
    <source>
        <dbReference type="ARBA" id="ARBA00022824"/>
    </source>
</evidence>
<evidence type="ECO:0000256" key="7">
    <source>
        <dbReference type="PIRNR" id="PIRNR017479"/>
    </source>
</evidence>
<proteinExistence type="inferred from homology"/>
<name>A0A1R4ABA5_BABMR</name>
<keyword evidence="5 7" id="KW-0931">ER-Golgi transport</keyword>
<dbReference type="Pfam" id="PF04051">
    <property type="entry name" value="TRAPP"/>
    <property type="match status" value="1"/>
</dbReference>
<evidence type="ECO:0000256" key="3">
    <source>
        <dbReference type="ARBA" id="ARBA00022448"/>
    </source>
</evidence>
<sequence>MVKSEVLCEESTFLDYPLSNRSEVSLSSLIFVFNELVQYCLTTCTSGVQVEQRLHDIGLSLGPKVLELVSIKERIYKHETKVVSMLTFIATTVWKYLFNHHAELLKSQDHQDEYMISDKRMIISLYVSMGKDRHQPVLAAYVAGMVEGMLCGVYMGAQVSAHVVAQEDGCYVMTLLISLKDEKETNAS</sequence>
<dbReference type="OrthoDB" id="10254842at2759"/>
<dbReference type="Proteomes" id="UP000002899">
    <property type="component" value="Chromosome III"/>
</dbReference>
<gene>
    <name evidence="8" type="ORF">BMR1_03g00415</name>
</gene>
<keyword evidence="3 7" id="KW-0813">Transport</keyword>
<dbReference type="InterPro" id="IPR016696">
    <property type="entry name" value="TRAPP-I_su5"/>
</dbReference>
<dbReference type="EMBL" id="LN871598">
    <property type="protein sequence ID" value="SJK86234.1"/>
    <property type="molecule type" value="Genomic_DNA"/>
</dbReference>
<dbReference type="GO" id="GO:1990070">
    <property type="term" value="C:TRAPPI protein complex"/>
    <property type="evidence" value="ECO:0007669"/>
    <property type="project" value="TreeGrafter"/>
</dbReference>